<keyword evidence="3 8" id="KW-0378">Hydrolase</keyword>
<proteinExistence type="inferred from homology"/>
<evidence type="ECO:0000256" key="2">
    <source>
        <dbReference type="ARBA" id="ARBA00022670"/>
    </source>
</evidence>
<dbReference type="GO" id="GO:0008237">
    <property type="term" value="F:metallopeptidase activity"/>
    <property type="evidence" value="ECO:0007669"/>
    <property type="project" value="UniProtKB-KW"/>
</dbReference>
<comment type="similarity">
    <text evidence="1">Belongs to the peptidase U62 family.</text>
</comment>
<keyword evidence="2" id="KW-0645">Protease</keyword>
<dbReference type="PANTHER" id="PTHR30624">
    <property type="entry name" value="UNCHARACTERIZED PROTEIN TLDD AND PMBA"/>
    <property type="match status" value="1"/>
</dbReference>
<dbReference type="NCBIfam" id="NF008006">
    <property type="entry name" value="PRK10735.1"/>
    <property type="match status" value="1"/>
</dbReference>
<keyword evidence="9" id="KW-1185">Reference proteome</keyword>
<dbReference type="RefSeq" id="WP_250752265.1">
    <property type="nucleotide sequence ID" value="NZ_CP098401.1"/>
</dbReference>
<dbReference type="Gene3D" id="3.30.2290.10">
    <property type="entry name" value="PmbA/TldD superfamily"/>
    <property type="match status" value="1"/>
</dbReference>
<evidence type="ECO:0000256" key="1">
    <source>
        <dbReference type="ARBA" id="ARBA00005836"/>
    </source>
</evidence>
<feature type="domain" description="Metalloprotease TldD/E C-terminal" evidence="6">
    <location>
        <begin position="239"/>
        <end position="472"/>
    </location>
</feature>
<dbReference type="PANTHER" id="PTHR30624:SF4">
    <property type="entry name" value="METALLOPROTEASE TLDD"/>
    <property type="match status" value="1"/>
</dbReference>
<evidence type="ECO:0000256" key="3">
    <source>
        <dbReference type="ARBA" id="ARBA00022801"/>
    </source>
</evidence>
<feature type="domain" description="Metalloprotease TldD/E N-terminal" evidence="5">
    <location>
        <begin position="36"/>
        <end position="93"/>
    </location>
</feature>
<dbReference type="InterPro" id="IPR051463">
    <property type="entry name" value="Peptidase_U62_metallo"/>
</dbReference>
<dbReference type="InterPro" id="IPR025502">
    <property type="entry name" value="TldD"/>
</dbReference>
<dbReference type="SUPFAM" id="SSF111283">
    <property type="entry name" value="Putative modulator of DNA gyrase, PmbA/TldD"/>
    <property type="match status" value="1"/>
</dbReference>
<protein>
    <submittedName>
        <fullName evidence="8">Metalloprotease TldD</fullName>
        <ecNumber evidence="8">3.4.24.-</ecNumber>
    </submittedName>
</protein>
<dbReference type="InterPro" id="IPR002510">
    <property type="entry name" value="Metalloprtase-TldD/E_N"/>
</dbReference>
<accession>A0ABY4TTS7</accession>
<reference evidence="8" key="1">
    <citation type="submission" date="2022-05" db="EMBL/GenBank/DDBJ databases">
        <title>Sphingomonas sp. strain RMG20 Genome sequencing and assembly.</title>
        <authorList>
            <person name="Kim I."/>
        </authorList>
    </citation>
    <scope>NUCLEOTIDE SEQUENCE</scope>
    <source>
        <strain evidence="8">RMG20</strain>
    </source>
</reference>
<dbReference type="Pfam" id="PF01523">
    <property type="entry name" value="PmbA_TldD_1st"/>
    <property type="match status" value="1"/>
</dbReference>
<evidence type="ECO:0000313" key="8">
    <source>
        <dbReference type="EMBL" id="URW75738.1"/>
    </source>
</evidence>
<dbReference type="PIRSF" id="PIRSF004919">
    <property type="entry name" value="TldD"/>
    <property type="match status" value="1"/>
</dbReference>
<dbReference type="Proteomes" id="UP001055580">
    <property type="component" value="Chromosome"/>
</dbReference>
<dbReference type="InterPro" id="IPR045570">
    <property type="entry name" value="Metalloprtase-TldD/E_cen_dom"/>
</dbReference>
<feature type="domain" description="Metalloprotease TldD/E central" evidence="7">
    <location>
        <begin position="122"/>
        <end position="231"/>
    </location>
</feature>
<gene>
    <name evidence="8" type="primary">tldD</name>
    <name evidence="8" type="ORF">M9980_00420</name>
</gene>
<evidence type="ECO:0000313" key="9">
    <source>
        <dbReference type="Proteomes" id="UP001055580"/>
    </source>
</evidence>
<evidence type="ECO:0000259" key="7">
    <source>
        <dbReference type="Pfam" id="PF19290"/>
    </source>
</evidence>
<dbReference type="Pfam" id="PF19289">
    <property type="entry name" value="PmbA_TldD_3rd"/>
    <property type="match status" value="1"/>
</dbReference>
<dbReference type="InterPro" id="IPR045569">
    <property type="entry name" value="Metalloprtase-TldD/E_C"/>
</dbReference>
<dbReference type="EC" id="3.4.24.-" evidence="8"/>
<dbReference type="InterPro" id="IPR035068">
    <property type="entry name" value="TldD/PmbA_N"/>
</dbReference>
<organism evidence="8 9">
    <name type="scientific">Sphingomonas donggukensis</name>
    <dbReference type="NCBI Taxonomy" id="2949093"/>
    <lineage>
        <taxon>Bacteria</taxon>
        <taxon>Pseudomonadati</taxon>
        <taxon>Pseudomonadota</taxon>
        <taxon>Alphaproteobacteria</taxon>
        <taxon>Sphingomonadales</taxon>
        <taxon>Sphingomonadaceae</taxon>
        <taxon>Sphingomonas</taxon>
    </lineage>
</organism>
<evidence type="ECO:0000259" key="6">
    <source>
        <dbReference type="Pfam" id="PF19289"/>
    </source>
</evidence>
<sequence>MATLPDPRSFLYRDGLDPDAAQRLTADALARADDGELYLQYRKSEAFGFDDGRLKTASYDTHAGFGLRAVSGEMTAFAHANELSQAAIRRAGETMALIDPATGPKAAPPRATNRHLYTDADPLDLVPFADKVNLCQTIDAAARARDPRVRQVSVALMGSWSVVEIVRPDGFVATDVRPLVRLNVSIVVEANGRRETGSYGTGGRTTYDRLLQPATWNRAIDEALAQALVNLESVDAPAGEFEVLLGAGWPGIILHEAIGHGLEGDFNRKGTSAFSGRIGERVAAPGVTVVDDGSIHDRRGSLSIDDEGTPTQENILIEDGILKGYIHDRLNARLMGVEPTGNGRRESFAHAPMPRMTNTFMRGGRDDPAELLLRVKNGIFAKSFGGGQVDIVSGKFVFSCTEAYRIENGRIGAPIKGATLIGDGPSVLTKVTGIGNDFALDEGIGMCGKGGQSVPAGVGQPTLLVAGLTVGGTA</sequence>
<name>A0ABY4TTS7_9SPHN</name>
<dbReference type="InterPro" id="IPR036059">
    <property type="entry name" value="TldD/PmbA_sf"/>
</dbReference>
<evidence type="ECO:0000256" key="4">
    <source>
        <dbReference type="ARBA" id="ARBA00023049"/>
    </source>
</evidence>
<dbReference type="Pfam" id="PF19290">
    <property type="entry name" value="PmbA_TldD_2nd"/>
    <property type="match status" value="1"/>
</dbReference>
<dbReference type="EMBL" id="CP098401">
    <property type="protein sequence ID" value="URW75738.1"/>
    <property type="molecule type" value="Genomic_DNA"/>
</dbReference>
<keyword evidence="4 8" id="KW-0482">Metalloprotease</keyword>
<evidence type="ECO:0000259" key="5">
    <source>
        <dbReference type="Pfam" id="PF01523"/>
    </source>
</evidence>